<dbReference type="EMBL" id="JAGTTN010000002">
    <property type="protein sequence ID" value="MCC2032185.1"/>
    <property type="molecule type" value="Genomic_DNA"/>
</dbReference>
<evidence type="ECO:0000313" key="2">
    <source>
        <dbReference type="Proteomes" id="UP001139354"/>
    </source>
</evidence>
<evidence type="ECO:0000313" key="1">
    <source>
        <dbReference type="EMBL" id="MCC2032185.1"/>
    </source>
</evidence>
<dbReference type="RefSeq" id="WP_229384097.1">
    <property type="nucleotide sequence ID" value="NZ_JAGTTN010000002.1"/>
</dbReference>
<protein>
    <submittedName>
        <fullName evidence="1">Uncharacterized protein</fullName>
    </submittedName>
</protein>
<proteinExistence type="predicted"/>
<comment type="caution">
    <text evidence="1">The sequence shown here is derived from an EMBL/GenBank/DDBJ whole genome shotgun (WGS) entry which is preliminary data.</text>
</comment>
<dbReference type="AlphaFoldDB" id="A0A9X1LUF8"/>
<accession>A0A9X1LUF8</accession>
<organism evidence="1 2">
    <name type="scientific">Microbacterium allomyrinae</name>
    <dbReference type="NCBI Taxonomy" id="2830666"/>
    <lineage>
        <taxon>Bacteria</taxon>
        <taxon>Bacillati</taxon>
        <taxon>Actinomycetota</taxon>
        <taxon>Actinomycetes</taxon>
        <taxon>Micrococcales</taxon>
        <taxon>Microbacteriaceae</taxon>
        <taxon>Microbacterium</taxon>
    </lineage>
</organism>
<name>A0A9X1LUF8_9MICO</name>
<reference evidence="1" key="1">
    <citation type="submission" date="2021-04" db="EMBL/GenBank/DDBJ databases">
        <title>Microbacterium tenobrionis sp. nov. and Microbacterium allomyrinae sp. nov., isolated from larvae of Tenobrio molitor and Allomyrina dichotoma, respectively.</title>
        <authorList>
            <person name="Lee S.D."/>
        </authorList>
    </citation>
    <scope>NUCLEOTIDE SEQUENCE</scope>
    <source>
        <strain evidence="1">BWT-G7</strain>
    </source>
</reference>
<keyword evidence="2" id="KW-1185">Reference proteome</keyword>
<sequence length="64" mass="6758">MVNDPTARRAEKSVAAAAMTDTIAINGGEPLRVSRATSKAITSQLDIQYSPSAGEYFATLKADQ</sequence>
<dbReference type="Proteomes" id="UP001139354">
    <property type="component" value="Unassembled WGS sequence"/>
</dbReference>
<gene>
    <name evidence="1" type="ORF">KEC57_08300</name>
</gene>